<keyword evidence="1" id="KW-0472">Membrane</keyword>
<feature type="transmembrane region" description="Helical" evidence="1">
    <location>
        <begin position="13"/>
        <end position="35"/>
    </location>
</feature>
<gene>
    <name evidence="2" type="ORF">C1645_756276</name>
</gene>
<dbReference type="AlphaFoldDB" id="A0A397TC98"/>
<accession>A0A397TC98</accession>
<reference evidence="2 3" key="1">
    <citation type="submission" date="2018-06" db="EMBL/GenBank/DDBJ databases">
        <title>Comparative genomics reveals the genomic features of Rhizophagus irregularis, R. cerebriforme, R. diaphanum and Gigaspora rosea, and their symbiotic lifestyle signature.</title>
        <authorList>
            <person name="Morin E."/>
            <person name="San Clemente H."/>
            <person name="Chen E.C.H."/>
            <person name="De La Providencia I."/>
            <person name="Hainaut M."/>
            <person name="Kuo A."/>
            <person name="Kohler A."/>
            <person name="Murat C."/>
            <person name="Tang N."/>
            <person name="Roy S."/>
            <person name="Loubradou J."/>
            <person name="Henrissat B."/>
            <person name="Grigoriev I.V."/>
            <person name="Corradi N."/>
            <person name="Roux C."/>
            <person name="Martin F.M."/>
        </authorList>
    </citation>
    <scope>NUCLEOTIDE SEQUENCE [LARGE SCALE GENOMIC DNA]</scope>
    <source>
        <strain evidence="2 3">DAOM 227022</strain>
    </source>
</reference>
<proteinExistence type="predicted"/>
<sequence length="71" mass="9002">MHFYFSLKRVNPFFFRFTRLYLLYLLYLLQVNILIKKTLKTNRKLTYNYFLFLNLSFFSLLFINFLFFFLL</sequence>
<keyword evidence="1" id="KW-0812">Transmembrane</keyword>
<keyword evidence="1" id="KW-1133">Transmembrane helix</keyword>
<comment type="caution">
    <text evidence="2">The sequence shown here is derived from an EMBL/GenBank/DDBJ whole genome shotgun (WGS) entry which is preliminary data.</text>
</comment>
<name>A0A397TC98_9GLOM</name>
<evidence type="ECO:0000313" key="3">
    <source>
        <dbReference type="Proteomes" id="UP000265703"/>
    </source>
</evidence>
<dbReference type="Proteomes" id="UP000265703">
    <property type="component" value="Unassembled WGS sequence"/>
</dbReference>
<feature type="transmembrane region" description="Helical" evidence="1">
    <location>
        <begin position="47"/>
        <end position="70"/>
    </location>
</feature>
<keyword evidence="3" id="KW-1185">Reference proteome</keyword>
<protein>
    <submittedName>
        <fullName evidence="2">Uncharacterized protein</fullName>
    </submittedName>
</protein>
<organism evidence="2 3">
    <name type="scientific">Glomus cerebriforme</name>
    <dbReference type="NCBI Taxonomy" id="658196"/>
    <lineage>
        <taxon>Eukaryota</taxon>
        <taxon>Fungi</taxon>
        <taxon>Fungi incertae sedis</taxon>
        <taxon>Mucoromycota</taxon>
        <taxon>Glomeromycotina</taxon>
        <taxon>Glomeromycetes</taxon>
        <taxon>Glomerales</taxon>
        <taxon>Glomeraceae</taxon>
        <taxon>Glomus</taxon>
    </lineage>
</organism>
<dbReference type="EMBL" id="QKYT01000053">
    <property type="protein sequence ID" value="RIA95893.1"/>
    <property type="molecule type" value="Genomic_DNA"/>
</dbReference>
<evidence type="ECO:0000256" key="1">
    <source>
        <dbReference type="SAM" id="Phobius"/>
    </source>
</evidence>
<evidence type="ECO:0000313" key="2">
    <source>
        <dbReference type="EMBL" id="RIA95893.1"/>
    </source>
</evidence>